<dbReference type="GO" id="GO:0016788">
    <property type="term" value="F:hydrolase activity, acting on ester bonds"/>
    <property type="evidence" value="ECO:0007669"/>
    <property type="project" value="UniProtKB-ARBA"/>
</dbReference>
<organism evidence="4 5">
    <name type="scientific">Cudoniella acicularis</name>
    <dbReference type="NCBI Taxonomy" id="354080"/>
    <lineage>
        <taxon>Eukaryota</taxon>
        <taxon>Fungi</taxon>
        <taxon>Dikarya</taxon>
        <taxon>Ascomycota</taxon>
        <taxon>Pezizomycotina</taxon>
        <taxon>Leotiomycetes</taxon>
        <taxon>Helotiales</taxon>
        <taxon>Tricladiaceae</taxon>
        <taxon>Cudoniella</taxon>
    </lineage>
</organism>
<dbReference type="OrthoDB" id="2498029at2759"/>
<evidence type="ECO:0000313" key="5">
    <source>
        <dbReference type="Proteomes" id="UP000566819"/>
    </source>
</evidence>
<name>A0A8H4RUF2_9HELO</name>
<dbReference type="PANTHER" id="PTHR22946">
    <property type="entry name" value="DIENELACTONE HYDROLASE DOMAIN-CONTAINING PROTEIN-RELATED"/>
    <property type="match status" value="1"/>
</dbReference>
<dbReference type="Pfam" id="PF12697">
    <property type="entry name" value="Abhydrolase_6"/>
    <property type="match status" value="1"/>
</dbReference>
<dbReference type="InterPro" id="IPR000073">
    <property type="entry name" value="AB_hydrolase_1"/>
</dbReference>
<keyword evidence="1" id="KW-0378">Hydrolase</keyword>
<dbReference type="EMBL" id="JAAMPI010000128">
    <property type="protein sequence ID" value="KAF4635286.1"/>
    <property type="molecule type" value="Genomic_DNA"/>
</dbReference>
<proteinExistence type="inferred from homology"/>
<reference evidence="4 5" key="1">
    <citation type="submission" date="2020-03" db="EMBL/GenBank/DDBJ databases">
        <title>Draft Genome Sequence of Cudoniella acicularis.</title>
        <authorList>
            <person name="Buettner E."/>
            <person name="Kellner H."/>
        </authorList>
    </citation>
    <scope>NUCLEOTIDE SEQUENCE [LARGE SCALE GENOMIC DNA]</scope>
    <source>
        <strain evidence="4 5">DSM 108380</strain>
    </source>
</reference>
<evidence type="ECO:0000256" key="1">
    <source>
        <dbReference type="ARBA" id="ARBA00022801"/>
    </source>
</evidence>
<dbReference type="Gene3D" id="3.40.50.1820">
    <property type="entry name" value="alpha/beta hydrolase"/>
    <property type="match status" value="1"/>
</dbReference>
<comment type="similarity">
    <text evidence="2">Belongs to the AB hydrolase superfamily. FUS2 hydrolase family.</text>
</comment>
<protein>
    <recommendedName>
        <fullName evidence="3">AB hydrolase-1 domain-containing protein</fullName>
    </recommendedName>
</protein>
<gene>
    <name evidence="4" type="ORF">G7Y89_g2802</name>
</gene>
<evidence type="ECO:0000256" key="2">
    <source>
        <dbReference type="ARBA" id="ARBA00038115"/>
    </source>
</evidence>
<dbReference type="InterPro" id="IPR036397">
    <property type="entry name" value="RNaseH_sf"/>
</dbReference>
<feature type="domain" description="AB hydrolase-1" evidence="3">
    <location>
        <begin position="180"/>
        <end position="302"/>
    </location>
</feature>
<sequence>MEDSILSSPVMREYKAGDMWPTPVRSAVRSIKRDGKGYKTIRAKTGIPLLTIKRICKGESSRTTRKGKACKPTLLKQADIKCIFRFVQGRLYPEDDEKLPSSPDLNPIEKIWRWIKHEITNLEVVPTTKEDMKEVLRELWPEVKPKDWRYLTERLTCVTLRGWLYAPTTTTPENSLLPCLVMVHGFSTAKEMGLDRYAEAFVAELKLAVLVYDNRGFGASDTVPGQPHQEIIPMDQISDFQDAITYAQSLLEVDGGRIGIWGTSYNGGHALIVAAGGRFSYGPTCFSRLIRPDFVPALEAGFEAERQARAAGHPAVTIPIADPNPMAQSAIPMVDTWNFFNGWA</sequence>
<accession>A0A8H4RUF2</accession>
<dbReference type="InterPro" id="IPR029058">
    <property type="entry name" value="AB_hydrolase_fold"/>
</dbReference>
<dbReference type="SUPFAM" id="SSF53474">
    <property type="entry name" value="alpha/beta-Hydrolases"/>
    <property type="match status" value="1"/>
</dbReference>
<dbReference type="Gene3D" id="3.30.420.10">
    <property type="entry name" value="Ribonuclease H-like superfamily/Ribonuclease H"/>
    <property type="match status" value="1"/>
</dbReference>
<dbReference type="PANTHER" id="PTHR22946:SF9">
    <property type="entry name" value="POLYKETIDE TRANSFERASE AF380"/>
    <property type="match status" value="1"/>
</dbReference>
<dbReference type="InterPro" id="IPR050261">
    <property type="entry name" value="FrsA_esterase"/>
</dbReference>
<keyword evidence="5" id="KW-1185">Reference proteome</keyword>
<evidence type="ECO:0000313" key="4">
    <source>
        <dbReference type="EMBL" id="KAF4635286.1"/>
    </source>
</evidence>
<dbReference type="AlphaFoldDB" id="A0A8H4RUF2"/>
<evidence type="ECO:0000259" key="3">
    <source>
        <dbReference type="Pfam" id="PF12697"/>
    </source>
</evidence>
<dbReference type="Proteomes" id="UP000566819">
    <property type="component" value="Unassembled WGS sequence"/>
</dbReference>
<dbReference type="GO" id="GO:0003676">
    <property type="term" value="F:nucleic acid binding"/>
    <property type="evidence" value="ECO:0007669"/>
    <property type="project" value="InterPro"/>
</dbReference>
<comment type="caution">
    <text evidence="4">The sequence shown here is derived from an EMBL/GenBank/DDBJ whole genome shotgun (WGS) entry which is preliminary data.</text>
</comment>